<dbReference type="AlphaFoldDB" id="A0AAV8T601"/>
<dbReference type="Pfam" id="PF00226">
    <property type="entry name" value="DnaJ"/>
    <property type="match status" value="1"/>
</dbReference>
<organism evidence="2 3">
    <name type="scientific">Erythroxylum novogranatense</name>
    <dbReference type="NCBI Taxonomy" id="1862640"/>
    <lineage>
        <taxon>Eukaryota</taxon>
        <taxon>Viridiplantae</taxon>
        <taxon>Streptophyta</taxon>
        <taxon>Embryophyta</taxon>
        <taxon>Tracheophyta</taxon>
        <taxon>Spermatophyta</taxon>
        <taxon>Magnoliopsida</taxon>
        <taxon>eudicotyledons</taxon>
        <taxon>Gunneridae</taxon>
        <taxon>Pentapetalae</taxon>
        <taxon>rosids</taxon>
        <taxon>fabids</taxon>
        <taxon>Malpighiales</taxon>
        <taxon>Erythroxylaceae</taxon>
        <taxon>Erythroxylum</taxon>
    </lineage>
</organism>
<dbReference type="InterPro" id="IPR052276">
    <property type="entry name" value="Diphthamide-biosynth_chaperone"/>
</dbReference>
<evidence type="ECO:0000259" key="1">
    <source>
        <dbReference type="PROSITE" id="PS50076"/>
    </source>
</evidence>
<dbReference type="InterPro" id="IPR018253">
    <property type="entry name" value="DnaJ_domain_CS"/>
</dbReference>
<proteinExistence type="predicted"/>
<dbReference type="SUPFAM" id="SSF46565">
    <property type="entry name" value="Chaperone J-domain"/>
    <property type="match status" value="1"/>
</dbReference>
<name>A0AAV8T601_9ROSI</name>
<dbReference type="Gene3D" id="1.10.287.110">
    <property type="entry name" value="DnaJ domain"/>
    <property type="match status" value="1"/>
</dbReference>
<dbReference type="InterPro" id="IPR001623">
    <property type="entry name" value="DnaJ_domain"/>
</dbReference>
<dbReference type="InterPro" id="IPR036869">
    <property type="entry name" value="J_dom_sf"/>
</dbReference>
<feature type="domain" description="J" evidence="1">
    <location>
        <begin position="56"/>
        <end position="123"/>
    </location>
</feature>
<evidence type="ECO:0000313" key="3">
    <source>
        <dbReference type="Proteomes" id="UP001159364"/>
    </source>
</evidence>
<dbReference type="CDD" id="cd06257">
    <property type="entry name" value="DnaJ"/>
    <property type="match status" value="1"/>
</dbReference>
<dbReference type="PANTHER" id="PTHR44240">
    <property type="entry name" value="DNAJ DOMAIN (PROKARYOTIC HEAT SHOCK PROTEIN)-RELATED"/>
    <property type="match status" value="1"/>
</dbReference>
<dbReference type="SMART" id="SM00271">
    <property type="entry name" value="DnaJ"/>
    <property type="match status" value="1"/>
</dbReference>
<dbReference type="PROSITE" id="PS00636">
    <property type="entry name" value="DNAJ_1"/>
    <property type="match status" value="1"/>
</dbReference>
<reference evidence="2 3" key="1">
    <citation type="submission" date="2021-09" db="EMBL/GenBank/DDBJ databases">
        <title>Genomic insights and catalytic innovation underlie evolution of tropane alkaloids biosynthesis.</title>
        <authorList>
            <person name="Wang Y.-J."/>
            <person name="Tian T."/>
            <person name="Huang J.-P."/>
            <person name="Huang S.-X."/>
        </authorList>
    </citation>
    <scope>NUCLEOTIDE SEQUENCE [LARGE SCALE GENOMIC DNA]</scope>
    <source>
        <strain evidence="2">KIB-2018</strain>
        <tissue evidence="2">Leaf</tissue>
    </source>
</reference>
<dbReference type="PRINTS" id="PR00625">
    <property type="entry name" value="JDOMAIN"/>
</dbReference>
<dbReference type="EMBL" id="JAIWQS010000006">
    <property type="protein sequence ID" value="KAJ8762190.1"/>
    <property type="molecule type" value="Genomic_DNA"/>
</dbReference>
<keyword evidence="3" id="KW-1185">Reference proteome</keyword>
<protein>
    <recommendedName>
        <fullName evidence="1">J domain-containing protein</fullName>
    </recommendedName>
</protein>
<dbReference type="PROSITE" id="PS50076">
    <property type="entry name" value="DNAJ_2"/>
    <property type="match status" value="1"/>
</dbReference>
<gene>
    <name evidence="2" type="ORF">K2173_007345</name>
</gene>
<evidence type="ECO:0000313" key="2">
    <source>
        <dbReference type="EMBL" id="KAJ8762190.1"/>
    </source>
</evidence>
<comment type="caution">
    <text evidence="2">The sequence shown here is derived from an EMBL/GenBank/DDBJ whole genome shotgun (WGS) entry which is preliminary data.</text>
</comment>
<accession>A0AAV8T601</accession>
<dbReference type="PANTHER" id="PTHR44240:SF22">
    <property type="entry name" value="CHAPERONE PROTEIN DNAJ 11, CHLOROPLASTIC-LIKE"/>
    <property type="match status" value="1"/>
</dbReference>
<sequence>MAAFTSSFVSTHILGSNASDNLPPSRVSFRRPISISAACAPAAERAKTHIASRPRSFYDILGIQTGATCEQIKTAYRRLARVLHPDVATSAQNENPARDFIRVHEAYQTLSDPEKRADYDRSLFRRARPMRSPFVTSATLSRRWETDQCW</sequence>
<dbReference type="Proteomes" id="UP001159364">
    <property type="component" value="Linkage Group LG06"/>
</dbReference>